<gene>
    <name evidence="3" type="ORF">DHM44_08535</name>
</gene>
<dbReference type="SMART" id="SM00091">
    <property type="entry name" value="PAS"/>
    <property type="match status" value="1"/>
</dbReference>
<evidence type="ECO:0000313" key="3">
    <source>
        <dbReference type="EMBL" id="HCW93717.1"/>
    </source>
</evidence>
<dbReference type="SUPFAM" id="SSF55785">
    <property type="entry name" value="PYP-like sensor domain (PAS domain)"/>
    <property type="match status" value="1"/>
</dbReference>
<dbReference type="PANTHER" id="PTHR46663">
    <property type="entry name" value="DIGUANYLATE CYCLASE DGCT-RELATED"/>
    <property type="match status" value="1"/>
</dbReference>
<feature type="domain" description="GGDEF" evidence="2">
    <location>
        <begin position="170"/>
        <end position="300"/>
    </location>
</feature>
<dbReference type="GO" id="GO:0006355">
    <property type="term" value="P:regulation of DNA-templated transcription"/>
    <property type="evidence" value="ECO:0007669"/>
    <property type="project" value="InterPro"/>
</dbReference>
<dbReference type="PROSITE" id="PS50887">
    <property type="entry name" value="GGDEF"/>
    <property type="match status" value="1"/>
</dbReference>
<evidence type="ECO:0000313" key="4">
    <source>
        <dbReference type="Proteomes" id="UP000262325"/>
    </source>
</evidence>
<dbReference type="NCBIfam" id="TIGR00254">
    <property type="entry name" value="GGDEF"/>
    <property type="match status" value="1"/>
</dbReference>
<dbReference type="Gene3D" id="3.30.70.270">
    <property type="match status" value="1"/>
</dbReference>
<dbReference type="InterPro" id="IPR035965">
    <property type="entry name" value="PAS-like_dom_sf"/>
</dbReference>
<dbReference type="CDD" id="cd01949">
    <property type="entry name" value="GGDEF"/>
    <property type="match status" value="1"/>
</dbReference>
<dbReference type="InterPro" id="IPR000014">
    <property type="entry name" value="PAS"/>
</dbReference>
<dbReference type="Proteomes" id="UP000262325">
    <property type="component" value="Unassembled WGS sequence"/>
</dbReference>
<dbReference type="CDD" id="cd00130">
    <property type="entry name" value="PAS"/>
    <property type="match status" value="1"/>
</dbReference>
<dbReference type="InterPro" id="IPR052163">
    <property type="entry name" value="DGC-Regulatory_Protein"/>
</dbReference>
<name>A0A3D5QD21_FLESI</name>
<dbReference type="EMBL" id="DPPF01000176">
    <property type="protein sequence ID" value="HCW93717.1"/>
    <property type="molecule type" value="Genomic_DNA"/>
</dbReference>
<dbReference type="PANTHER" id="PTHR46663:SF4">
    <property type="entry name" value="DIGUANYLATE CYCLASE DGCT-RELATED"/>
    <property type="match status" value="1"/>
</dbReference>
<proteinExistence type="predicted"/>
<dbReference type="Gene3D" id="3.30.450.20">
    <property type="entry name" value="PAS domain"/>
    <property type="match status" value="1"/>
</dbReference>
<reference evidence="3 4" key="1">
    <citation type="journal article" date="2018" name="Nat. Biotechnol.">
        <title>A standardized bacterial taxonomy based on genome phylogeny substantially revises the tree of life.</title>
        <authorList>
            <person name="Parks D.H."/>
            <person name="Chuvochina M."/>
            <person name="Waite D.W."/>
            <person name="Rinke C."/>
            <person name="Skarshewski A."/>
            <person name="Chaumeil P.A."/>
            <person name="Hugenholtz P."/>
        </authorList>
    </citation>
    <scope>NUCLEOTIDE SEQUENCE [LARGE SCALE GENOMIC DNA]</scope>
    <source>
        <strain evidence="3">UBA8672</strain>
    </source>
</reference>
<dbReference type="Pfam" id="PF00989">
    <property type="entry name" value="PAS"/>
    <property type="match status" value="1"/>
</dbReference>
<protein>
    <submittedName>
        <fullName evidence="3">Sensor domain-containing diguanylate cyclase</fullName>
    </submittedName>
</protein>
<evidence type="ECO:0000259" key="2">
    <source>
        <dbReference type="PROSITE" id="PS50887"/>
    </source>
</evidence>
<dbReference type="InterPro" id="IPR013767">
    <property type="entry name" value="PAS_fold"/>
</dbReference>
<evidence type="ECO:0000259" key="1">
    <source>
        <dbReference type="PROSITE" id="PS50112"/>
    </source>
</evidence>
<organism evidence="3 4">
    <name type="scientific">Flexistipes sinusarabici</name>
    <dbReference type="NCBI Taxonomy" id="2352"/>
    <lineage>
        <taxon>Bacteria</taxon>
        <taxon>Pseudomonadati</taxon>
        <taxon>Deferribacterota</taxon>
        <taxon>Deferribacteres</taxon>
        <taxon>Deferribacterales</taxon>
        <taxon>Flexistipitaceae</taxon>
        <taxon>Flexistipes</taxon>
    </lineage>
</organism>
<dbReference type="InterPro" id="IPR043128">
    <property type="entry name" value="Rev_trsase/Diguanyl_cyclase"/>
</dbReference>
<accession>A0A3D5QD21</accession>
<dbReference type="InterPro" id="IPR000160">
    <property type="entry name" value="GGDEF_dom"/>
</dbReference>
<comment type="caution">
    <text evidence="3">The sequence shown here is derived from an EMBL/GenBank/DDBJ whole genome shotgun (WGS) entry which is preliminary data.</text>
</comment>
<dbReference type="InterPro" id="IPR029787">
    <property type="entry name" value="Nucleotide_cyclase"/>
</dbReference>
<dbReference type="Pfam" id="PF00990">
    <property type="entry name" value="GGDEF"/>
    <property type="match status" value="1"/>
</dbReference>
<dbReference type="PROSITE" id="PS50112">
    <property type="entry name" value="PAS"/>
    <property type="match status" value="1"/>
</dbReference>
<dbReference type="SUPFAM" id="SSF55073">
    <property type="entry name" value="Nucleotide cyclase"/>
    <property type="match status" value="1"/>
</dbReference>
<dbReference type="SMART" id="SM00267">
    <property type="entry name" value="GGDEF"/>
    <property type="match status" value="1"/>
</dbReference>
<sequence>MSISEETYYKIVDSLHEGLYTVDRDRIVTYWNRAAEKLTGFTSQEVIGKSCSNNILTHIDKEGNNLCSWQCPLSETMTKNKTFEAKVFMHHKKGHRIPLSVRTNTIIDKDGKVKGGIELFTDLSNLLANKLRIKELEKLALLDSLTQSANRRYVEMEMISRFEEKNRFDMPFGVIFMDIDNFRNFNETHGHNVGDKVLKFVANTLISNSRSFDIFGRWGGEEFIGVIKNVNQKELKDVANRILMLVRKSYILHEGKKLNVTISAEATMAKDGDNVESVINRADEFLYRSKNAGKNCLTIN</sequence>
<feature type="domain" description="PAS" evidence="1">
    <location>
        <begin position="4"/>
        <end position="62"/>
    </location>
</feature>
<dbReference type="NCBIfam" id="TIGR00229">
    <property type="entry name" value="sensory_box"/>
    <property type="match status" value="1"/>
</dbReference>
<dbReference type="AlphaFoldDB" id="A0A3D5QD21"/>